<evidence type="ECO:0000256" key="1">
    <source>
        <dbReference type="SAM" id="MobiDB-lite"/>
    </source>
</evidence>
<evidence type="ECO:0000313" key="2">
    <source>
        <dbReference type="EMBL" id="CAE75874.1"/>
    </source>
</evidence>
<dbReference type="AlphaFoldDB" id="Q7FAC3"/>
<gene>
    <name evidence="2" type="primary">OSJNBb0013J13.20</name>
</gene>
<sequence length="227" mass="24851">MRTTTGAGDEATRAACGSCSETRTARNTPLLCLRWRHRRETTSRRGGTMMTTTDTGGVRVEGRRGRGRPCRCDAGGGGNVGRCTSGVERAAEGDIDEEEGEAGAAAAVFRRNSSDTVAWPGKRMALLCRERQRRRKPTLRQSGTGGWRWYSGGNATLHQRGRVSDGPRAKRSAGRREGTPARPRKVVAMSAAARARRHRQLEGGRRRGKRRRRRGEVVRPRGSSGRG</sequence>
<accession>Q7FAC3</accession>
<feature type="region of interest" description="Disordered" evidence="1">
    <location>
        <begin position="130"/>
        <end position="227"/>
    </location>
</feature>
<evidence type="ECO:0000313" key="3">
    <source>
        <dbReference type="Proteomes" id="UP000000763"/>
    </source>
</evidence>
<feature type="compositionally biased region" description="Low complexity" evidence="1">
    <location>
        <begin position="44"/>
        <end position="58"/>
    </location>
</feature>
<reference evidence="3" key="1">
    <citation type="journal article" date="2005" name="Nature">
        <title>The map-based sequence of the rice genome.</title>
        <authorList>
            <consortium name="International rice genome sequencing project (IRGSP)"/>
            <person name="Matsumoto T."/>
            <person name="Wu J."/>
            <person name="Kanamori H."/>
            <person name="Katayose Y."/>
            <person name="Fujisawa M."/>
            <person name="Namiki N."/>
            <person name="Mizuno H."/>
            <person name="Yamamoto K."/>
            <person name="Antonio B.A."/>
            <person name="Baba T."/>
            <person name="Sakata K."/>
            <person name="Nagamura Y."/>
            <person name="Aoki H."/>
            <person name="Arikawa K."/>
            <person name="Arita K."/>
            <person name="Bito T."/>
            <person name="Chiden Y."/>
            <person name="Fujitsuka N."/>
            <person name="Fukunaka R."/>
            <person name="Hamada M."/>
            <person name="Harada C."/>
            <person name="Hayashi A."/>
            <person name="Hijishita S."/>
            <person name="Honda M."/>
            <person name="Hosokawa S."/>
            <person name="Ichikawa Y."/>
            <person name="Idonuma A."/>
            <person name="Iijima M."/>
            <person name="Ikeda M."/>
            <person name="Ikeno M."/>
            <person name="Ito K."/>
            <person name="Ito S."/>
            <person name="Ito T."/>
            <person name="Ito Y."/>
            <person name="Ito Y."/>
            <person name="Iwabuchi A."/>
            <person name="Kamiya K."/>
            <person name="Karasawa W."/>
            <person name="Kurita K."/>
            <person name="Katagiri S."/>
            <person name="Kikuta A."/>
            <person name="Kobayashi H."/>
            <person name="Kobayashi N."/>
            <person name="Machita K."/>
            <person name="Maehara T."/>
            <person name="Masukawa M."/>
            <person name="Mizubayashi T."/>
            <person name="Mukai Y."/>
            <person name="Nagasaki H."/>
            <person name="Nagata Y."/>
            <person name="Naito S."/>
            <person name="Nakashima M."/>
            <person name="Nakama Y."/>
            <person name="Nakamichi Y."/>
            <person name="Nakamura M."/>
            <person name="Meguro A."/>
            <person name="Negishi M."/>
            <person name="Ohta I."/>
            <person name="Ohta T."/>
            <person name="Okamoto M."/>
            <person name="Ono N."/>
            <person name="Saji S."/>
            <person name="Sakaguchi M."/>
            <person name="Sakai K."/>
            <person name="Shibata M."/>
            <person name="Shimokawa T."/>
            <person name="Song J."/>
            <person name="Takazaki Y."/>
            <person name="Terasawa K."/>
            <person name="Tsugane M."/>
            <person name="Tsuji K."/>
            <person name="Ueda S."/>
            <person name="Waki K."/>
            <person name="Yamagata H."/>
            <person name="Yamamoto M."/>
            <person name="Yamamoto S."/>
            <person name="Yamane H."/>
            <person name="Yoshiki S."/>
            <person name="Yoshihara R."/>
            <person name="Yukawa K."/>
            <person name="Zhong H."/>
            <person name="Yano M."/>
            <person name="Yuan Q."/>
            <person name="Ouyang S."/>
            <person name="Liu J."/>
            <person name="Jones K.M."/>
            <person name="Gansberger K."/>
            <person name="Moffat K."/>
            <person name="Hill J."/>
            <person name="Bera J."/>
            <person name="Fadrosh D."/>
            <person name="Jin S."/>
            <person name="Johri S."/>
            <person name="Kim M."/>
            <person name="Overton L."/>
            <person name="Reardon M."/>
            <person name="Tsitrin T."/>
            <person name="Vuong H."/>
            <person name="Weaver B."/>
            <person name="Ciecko A."/>
            <person name="Tallon L."/>
            <person name="Jackson J."/>
            <person name="Pai G."/>
            <person name="Aken S.V."/>
            <person name="Utterback T."/>
            <person name="Reidmuller S."/>
            <person name="Feldblyum T."/>
            <person name="Hsiao J."/>
            <person name="Zismann V."/>
            <person name="Iobst S."/>
            <person name="de Vazeille A.R."/>
            <person name="Buell C.R."/>
            <person name="Ying K."/>
            <person name="Li Y."/>
            <person name="Lu T."/>
            <person name="Huang Y."/>
            <person name="Zhao Q."/>
            <person name="Feng Q."/>
            <person name="Zhang L."/>
            <person name="Zhu J."/>
            <person name="Weng Q."/>
            <person name="Mu J."/>
            <person name="Lu Y."/>
            <person name="Fan D."/>
            <person name="Liu Y."/>
            <person name="Guan J."/>
            <person name="Zhang Y."/>
            <person name="Yu S."/>
            <person name="Liu X."/>
            <person name="Zhang Y."/>
            <person name="Hong G."/>
            <person name="Han B."/>
            <person name="Choisne N."/>
            <person name="Demange N."/>
            <person name="Orjeda G."/>
            <person name="Samain S."/>
            <person name="Cattolico L."/>
            <person name="Pelletier E."/>
            <person name="Couloux A."/>
            <person name="Segurens B."/>
            <person name="Wincker P."/>
            <person name="D'Hont A."/>
            <person name="Scarpelli C."/>
            <person name="Weissenbach J."/>
            <person name="Salanoubat M."/>
            <person name="Quetier F."/>
            <person name="Yu Y."/>
            <person name="Kim H.R."/>
            <person name="Rambo T."/>
            <person name="Currie J."/>
            <person name="Collura K."/>
            <person name="Luo M."/>
            <person name="Yang T."/>
            <person name="Ammiraju J.S.S."/>
            <person name="Engler F."/>
            <person name="Soderlund C."/>
            <person name="Wing R.A."/>
            <person name="Palmer L.E."/>
            <person name="de la Bastide M."/>
            <person name="Spiegel L."/>
            <person name="Nascimento L."/>
            <person name="Zutavern T."/>
            <person name="O'Shaughnessy A."/>
            <person name="Dike S."/>
            <person name="Dedhia N."/>
            <person name="Preston R."/>
            <person name="Balija V."/>
            <person name="McCombie W.R."/>
            <person name="Chow T."/>
            <person name="Chen H."/>
            <person name="Chung M."/>
            <person name="Chen C."/>
            <person name="Shaw J."/>
            <person name="Wu H."/>
            <person name="Hsiao K."/>
            <person name="Chao Y."/>
            <person name="Chu M."/>
            <person name="Cheng C."/>
            <person name="Hour A."/>
            <person name="Lee P."/>
            <person name="Lin S."/>
            <person name="Lin Y."/>
            <person name="Liou J."/>
            <person name="Liu S."/>
            <person name="Hsing Y."/>
            <person name="Raghuvanshi S."/>
            <person name="Mohanty A."/>
            <person name="Bharti A.K."/>
            <person name="Gaur A."/>
            <person name="Gupta V."/>
            <person name="Kumar D."/>
            <person name="Ravi V."/>
            <person name="Vij S."/>
            <person name="Kapur A."/>
            <person name="Khurana P."/>
            <person name="Khurana P."/>
            <person name="Khurana J.P."/>
            <person name="Tyagi A.K."/>
            <person name="Gaikwad K."/>
            <person name="Singh A."/>
            <person name="Dalal V."/>
            <person name="Srivastava S."/>
            <person name="Dixit A."/>
            <person name="Pal A.K."/>
            <person name="Ghazi I.A."/>
            <person name="Yadav M."/>
            <person name="Pandit A."/>
            <person name="Bhargava A."/>
            <person name="Sureshbabu K."/>
            <person name="Batra K."/>
            <person name="Sharma T.R."/>
            <person name="Mohapatra T."/>
            <person name="Singh N.K."/>
            <person name="Messing J."/>
            <person name="Nelson A.B."/>
            <person name="Fuks G."/>
            <person name="Kavchok S."/>
            <person name="Keizer G."/>
            <person name="Linton E."/>
            <person name="Llaca V."/>
            <person name="Song R."/>
            <person name="Tanyolac B."/>
            <person name="Young S."/>
            <person name="Ho-Il K."/>
            <person name="Hahn J.H."/>
            <person name="Sangsakoo G."/>
            <person name="Vanavichit A."/>
            <person name="de Mattos Luiz.A.T."/>
            <person name="Zimmer P.D."/>
            <person name="Malone G."/>
            <person name="Dellagostin O."/>
            <person name="de Oliveira A.C."/>
            <person name="Bevan M."/>
            <person name="Bancroft I."/>
            <person name="Minx P."/>
            <person name="Cordum H."/>
            <person name="Wilson R."/>
            <person name="Cheng Z."/>
            <person name="Jin W."/>
            <person name="Jiang J."/>
            <person name="Leong S.A."/>
            <person name="Iwama H."/>
            <person name="Gojobori T."/>
            <person name="Itoh T."/>
            <person name="Niimura Y."/>
            <person name="Fujii Y."/>
            <person name="Habara T."/>
            <person name="Sakai H."/>
            <person name="Sato Y."/>
            <person name="Wilson G."/>
            <person name="Kumar K."/>
            <person name="McCouch S."/>
            <person name="Juretic N."/>
            <person name="Hoen D."/>
            <person name="Wright S."/>
            <person name="Bruskiewich R."/>
            <person name="Bureau T."/>
            <person name="Miyao A."/>
            <person name="Hirochika H."/>
            <person name="Nishikawa T."/>
            <person name="Kadowaki K."/>
            <person name="Sugiura M."/>
            <person name="Burr B."/>
            <person name="Sasaki T."/>
        </authorList>
    </citation>
    <scope>NUCLEOTIDE SEQUENCE [LARGE SCALE GENOMIC DNA]</scope>
    <source>
        <strain evidence="3">cv. Nipponbare</strain>
    </source>
</reference>
<name>Q7FAC3_ORYSJ</name>
<dbReference type="Proteomes" id="UP000000763">
    <property type="component" value="Chromosome 4"/>
</dbReference>
<feature type="compositionally biased region" description="Basic and acidic residues" evidence="1">
    <location>
        <begin position="162"/>
        <end position="179"/>
    </location>
</feature>
<proteinExistence type="predicted"/>
<organism evidence="2 3">
    <name type="scientific">Oryza sativa subsp. japonica</name>
    <name type="common">Rice</name>
    <dbReference type="NCBI Taxonomy" id="39947"/>
    <lineage>
        <taxon>Eukaryota</taxon>
        <taxon>Viridiplantae</taxon>
        <taxon>Streptophyta</taxon>
        <taxon>Embryophyta</taxon>
        <taxon>Tracheophyta</taxon>
        <taxon>Spermatophyta</taxon>
        <taxon>Magnoliopsida</taxon>
        <taxon>Liliopsida</taxon>
        <taxon>Poales</taxon>
        <taxon>Poaceae</taxon>
        <taxon>BOP clade</taxon>
        <taxon>Oryzoideae</taxon>
        <taxon>Oryzeae</taxon>
        <taxon>Oryzinae</taxon>
        <taxon>Oryza</taxon>
        <taxon>Oryza sativa</taxon>
    </lineage>
</organism>
<dbReference type="EMBL" id="AL662939">
    <property type="protein sequence ID" value="CAE75874.1"/>
    <property type="molecule type" value="Genomic_DNA"/>
</dbReference>
<protein>
    <submittedName>
        <fullName evidence="2">OSJNBb0013J13.20 protein</fullName>
    </submittedName>
</protein>
<feature type="region of interest" description="Disordered" evidence="1">
    <location>
        <begin position="42"/>
        <end position="66"/>
    </location>
</feature>
<reference evidence="3" key="2">
    <citation type="journal article" date="2008" name="Nucleic Acids Res.">
        <title>The rice annotation project database (RAP-DB): 2008 update.</title>
        <authorList>
            <consortium name="The rice annotation project (RAP)"/>
        </authorList>
    </citation>
    <scope>GENOME REANNOTATION</scope>
    <source>
        <strain evidence="3">cv. Nipponbare</strain>
    </source>
</reference>